<keyword evidence="3 7" id="KW-0812">Transmembrane</keyword>
<dbReference type="SUPFAM" id="SSF48652">
    <property type="entry name" value="Tetraspanin"/>
    <property type="match status" value="1"/>
</dbReference>
<dbReference type="InterPro" id="IPR008952">
    <property type="entry name" value="Tetraspanin_EC2_sf"/>
</dbReference>
<comment type="caution">
    <text evidence="8">The sequence shown here is derived from an EMBL/GenBank/DDBJ whole genome shotgun (WGS) entry which is preliminary data.</text>
</comment>
<feature type="transmembrane region" description="Helical" evidence="7">
    <location>
        <begin position="83"/>
        <end position="105"/>
    </location>
</feature>
<keyword evidence="5 7" id="KW-0472">Membrane</keyword>
<keyword evidence="9" id="KW-1185">Reference proteome</keyword>
<evidence type="ECO:0000256" key="6">
    <source>
        <dbReference type="PIRSR" id="PIRSR002419-1"/>
    </source>
</evidence>
<evidence type="ECO:0000256" key="7">
    <source>
        <dbReference type="RuleBase" id="RU361218"/>
    </source>
</evidence>
<evidence type="ECO:0000256" key="3">
    <source>
        <dbReference type="ARBA" id="ARBA00022692"/>
    </source>
</evidence>
<feature type="transmembrane region" description="Helical" evidence="7">
    <location>
        <begin position="208"/>
        <end position="232"/>
    </location>
</feature>
<dbReference type="OrthoDB" id="71600at2759"/>
<dbReference type="PIRSF" id="PIRSF002419">
    <property type="entry name" value="Tetraspanin"/>
    <property type="match status" value="1"/>
</dbReference>
<dbReference type="Gene3D" id="1.10.1450.10">
    <property type="entry name" value="Tetraspanin"/>
    <property type="match status" value="1"/>
</dbReference>
<dbReference type="InterPro" id="IPR018503">
    <property type="entry name" value="Tetraspanin_CS"/>
</dbReference>
<feature type="transmembrane region" description="Helical" evidence="7">
    <location>
        <begin position="12"/>
        <end position="34"/>
    </location>
</feature>
<organism evidence="8 9">
    <name type="scientific">Folsomia candida</name>
    <name type="common">Springtail</name>
    <dbReference type="NCBI Taxonomy" id="158441"/>
    <lineage>
        <taxon>Eukaryota</taxon>
        <taxon>Metazoa</taxon>
        <taxon>Ecdysozoa</taxon>
        <taxon>Arthropoda</taxon>
        <taxon>Hexapoda</taxon>
        <taxon>Collembola</taxon>
        <taxon>Entomobryomorpha</taxon>
        <taxon>Isotomoidea</taxon>
        <taxon>Isotomidae</taxon>
        <taxon>Proisotominae</taxon>
        <taxon>Folsomia</taxon>
    </lineage>
</organism>
<dbReference type="PROSITE" id="PS00421">
    <property type="entry name" value="TM4_1"/>
    <property type="match status" value="1"/>
</dbReference>
<comment type="subcellular location">
    <subcellularLocation>
        <location evidence="1 7">Membrane</location>
        <topology evidence="1 7">Multi-pass membrane protein</topology>
    </subcellularLocation>
</comment>
<comment type="similarity">
    <text evidence="2 7">Belongs to the tetraspanin (TM4SF) family.</text>
</comment>
<feature type="transmembrane region" description="Helical" evidence="7">
    <location>
        <begin position="54"/>
        <end position="76"/>
    </location>
</feature>
<dbReference type="PRINTS" id="PR00259">
    <property type="entry name" value="TMFOUR"/>
</dbReference>
<dbReference type="GO" id="GO:0005886">
    <property type="term" value="C:plasma membrane"/>
    <property type="evidence" value="ECO:0007669"/>
    <property type="project" value="TreeGrafter"/>
</dbReference>
<dbReference type="InterPro" id="IPR000301">
    <property type="entry name" value="Tetraspanin_animals"/>
</dbReference>
<evidence type="ECO:0000256" key="5">
    <source>
        <dbReference type="ARBA" id="ARBA00023136"/>
    </source>
</evidence>
<evidence type="ECO:0000256" key="4">
    <source>
        <dbReference type="ARBA" id="ARBA00022989"/>
    </source>
</evidence>
<feature type="disulfide bond" evidence="6">
    <location>
        <begin position="146"/>
        <end position="167"/>
    </location>
</feature>
<dbReference type="PANTHER" id="PTHR19282">
    <property type="entry name" value="TETRASPANIN"/>
    <property type="match status" value="1"/>
</dbReference>
<dbReference type="Pfam" id="PF00335">
    <property type="entry name" value="Tetraspanin"/>
    <property type="match status" value="1"/>
</dbReference>
<evidence type="ECO:0000256" key="1">
    <source>
        <dbReference type="ARBA" id="ARBA00004141"/>
    </source>
</evidence>
<protein>
    <recommendedName>
        <fullName evidence="7">Tetraspanin</fullName>
    </recommendedName>
</protein>
<evidence type="ECO:0000313" key="8">
    <source>
        <dbReference type="EMBL" id="OXA58840.1"/>
    </source>
</evidence>
<evidence type="ECO:0000313" key="9">
    <source>
        <dbReference type="Proteomes" id="UP000198287"/>
    </source>
</evidence>
<dbReference type="CDD" id="cd03127">
    <property type="entry name" value="tetraspanin_LEL"/>
    <property type="match status" value="1"/>
</dbReference>
<dbReference type="InterPro" id="IPR018499">
    <property type="entry name" value="Tetraspanin/Peripherin"/>
</dbReference>
<name>A0A226ENH1_FOLCA</name>
<dbReference type="OMA" id="CMMMTYA"/>
<reference evidence="8 9" key="1">
    <citation type="submission" date="2015-12" db="EMBL/GenBank/DDBJ databases">
        <title>The genome of Folsomia candida.</title>
        <authorList>
            <person name="Faddeeva A."/>
            <person name="Derks M.F."/>
            <person name="Anvar Y."/>
            <person name="Smit S."/>
            <person name="Van Straalen N."/>
            <person name="Roelofs D."/>
        </authorList>
    </citation>
    <scope>NUCLEOTIDE SEQUENCE [LARGE SCALE GENOMIC DNA]</scope>
    <source>
        <strain evidence="8 9">VU population</strain>
        <tissue evidence="8">Whole body</tissue>
    </source>
</reference>
<dbReference type="PANTHER" id="PTHR19282:SF482">
    <property type="entry name" value="FI23944P1-RELATED"/>
    <property type="match status" value="1"/>
</dbReference>
<keyword evidence="6" id="KW-1015">Disulfide bond</keyword>
<proteinExistence type="inferred from homology"/>
<keyword evidence="4 7" id="KW-1133">Transmembrane helix</keyword>
<evidence type="ECO:0000256" key="2">
    <source>
        <dbReference type="ARBA" id="ARBA00006840"/>
    </source>
</evidence>
<dbReference type="Proteomes" id="UP000198287">
    <property type="component" value="Unassembled WGS sequence"/>
</dbReference>
<accession>A0A226ENH1</accession>
<dbReference type="EMBL" id="LNIX01000003">
    <property type="protein sequence ID" value="OXA58840.1"/>
    <property type="molecule type" value="Genomic_DNA"/>
</dbReference>
<dbReference type="AlphaFoldDB" id="A0A226ENH1"/>
<gene>
    <name evidence="8" type="ORF">Fcan01_07320</name>
</gene>
<sequence>MGCATSLVKFLIFLFNFVFVAGGAALITFGVLFYNGYQQYEKILPDLGPYAFPPILMIVVGSVVFVIAFMGCCGTIRESKCMMMTYATLLLVLLIAEVTIVVLMYTHQEELKSLMKDGLKTSMGDYEKNAEVKEAWDLMQSNLKCCGVESFADWQAFITGNLPQSCCVNKDETCSGALTQAISFLVDTGKIYTEGCVDKIFKELKTDYGMYSAAILAAVELLGVVFGCCLGARFGRKLYHT</sequence>